<organism evidence="1 2">
    <name type="scientific">Rhodovulum adriaticum</name>
    <name type="common">Rhodopseudomonas adriatica</name>
    <dbReference type="NCBI Taxonomy" id="35804"/>
    <lineage>
        <taxon>Bacteria</taxon>
        <taxon>Pseudomonadati</taxon>
        <taxon>Pseudomonadota</taxon>
        <taxon>Alphaproteobacteria</taxon>
        <taxon>Rhodobacterales</taxon>
        <taxon>Paracoccaceae</taxon>
        <taxon>Rhodovulum</taxon>
    </lineage>
</organism>
<sequence length="157" mass="17284">MEQKTGHCPFAAQHDTITGHHPIRIGRSVMNREILRPVLRQAGVSEMPFDPHVLVASCPCPVDWDAAAFAPEHNRIAISPRKPRLVRTPEDTVALAFDADELSARWKTLTEAGAHWTGAAYVPQIVLGPAPDDLPETCFFSGPILFGPEWRKTPDCA</sequence>
<dbReference type="AlphaFoldDB" id="A0A4R2NTY3"/>
<dbReference type="Proteomes" id="UP000295733">
    <property type="component" value="Unassembled WGS sequence"/>
</dbReference>
<reference evidence="1 2" key="1">
    <citation type="submission" date="2019-03" db="EMBL/GenBank/DDBJ databases">
        <title>Genomic Encyclopedia of Type Strains, Phase IV (KMG-IV): sequencing the most valuable type-strain genomes for metagenomic binning, comparative biology and taxonomic classification.</title>
        <authorList>
            <person name="Goeker M."/>
        </authorList>
    </citation>
    <scope>NUCLEOTIDE SEQUENCE [LARGE SCALE GENOMIC DNA]</scope>
    <source>
        <strain evidence="1 2">DSM 2781</strain>
    </source>
</reference>
<keyword evidence="2" id="KW-1185">Reference proteome</keyword>
<dbReference type="OrthoDB" id="7866553at2"/>
<protein>
    <submittedName>
        <fullName evidence="1">Uncharacterized protein</fullName>
    </submittedName>
</protein>
<gene>
    <name evidence="1" type="ORF">EV656_10391</name>
</gene>
<dbReference type="RefSeq" id="WP_132601197.1">
    <property type="nucleotide sequence ID" value="NZ_NRRP01000006.1"/>
</dbReference>
<accession>A0A4R2NTY3</accession>
<dbReference type="EMBL" id="SLXL01000003">
    <property type="protein sequence ID" value="TCP25342.1"/>
    <property type="molecule type" value="Genomic_DNA"/>
</dbReference>
<evidence type="ECO:0000313" key="1">
    <source>
        <dbReference type="EMBL" id="TCP25342.1"/>
    </source>
</evidence>
<evidence type="ECO:0000313" key="2">
    <source>
        <dbReference type="Proteomes" id="UP000295733"/>
    </source>
</evidence>
<name>A0A4R2NTY3_RHOAD</name>
<comment type="caution">
    <text evidence="1">The sequence shown here is derived from an EMBL/GenBank/DDBJ whole genome shotgun (WGS) entry which is preliminary data.</text>
</comment>
<proteinExistence type="predicted"/>